<organism evidence="6 7">
    <name type="scientific">Candidatus Faeciplasma avium</name>
    <dbReference type="NCBI Taxonomy" id="2840798"/>
    <lineage>
        <taxon>Bacteria</taxon>
        <taxon>Bacillati</taxon>
        <taxon>Bacillota</taxon>
        <taxon>Clostridia</taxon>
        <taxon>Eubacteriales</taxon>
        <taxon>Oscillospiraceae</taxon>
        <taxon>Oscillospiraceae incertae sedis</taxon>
        <taxon>Candidatus Faeciplasma</taxon>
    </lineage>
</organism>
<dbReference type="InterPro" id="IPR016667">
    <property type="entry name" value="Caps_polysacc_synth_CpsB/CapC"/>
</dbReference>
<sequence length="240" mass="27375">MIDFHSHILPGMDDGAKTPEESIELLKLSFRQGVSLMCATPHFYPWENTPKEFLARRRRSWELLKGSLAGCSERVPKILLGAEVAYFEGIARSHDIDSLKLDGTGIILLEMPFLNWTARMWEEVTELSLRRDTVVMLAHIERYLHFGAREYLTNLPHRSIIIQTNGEAFIQGPFKRRSVSSLLRRGAIDVLGSDCHNLELRAPNLRTASEQIKKHLGESFLVTIEDKSRRLLESFGITGF</sequence>
<dbReference type="Gene3D" id="3.20.20.140">
    <property type="entry name" value="Metal-dependent hydrolases"/>
    <property type="match status" value="1"/>
</dbReference>
<dbReference type="EC" id="3.1.3.48" evidence="2"/>
<dbReference type="PANTHER" id="PTHR39181">
    <property type="entry name" value="TYROSINE-PROTEIN PHOSPHATASE YWQE"/>
    <property type="match status" value="1"/>
</dbReference>
<dbReference type="AlphaFoldDB" id="A0A9D1NQT3"/>
<comment type="similarity">
    <text evidence="1">Belongs to the metallo-dependent hydrolases superfamily. CpsB/CapC family.</text>
</comment>
<reference evidence="6" key="2">
    <citation type="journal article" date="2021" name="PeerJ">
        <title>Extensive microbial diversity within the chicken gut microbiome revealed by metagenomics and culture.</title>
        <authorList>
            <person name="Gilroy R."/>
            <person name="Ravi A."/>
            <person name="Getino M."/>
            <person name="Pursley I."/>
            <person name="Horton D.L."/>
            <person name="Alikhan N.F."/>
            <person name="Baker D."/>
            <person name="Gharbi K."/>
            <person name="Hall N."/>
            <person name="Watson M."/>
            <person name="Adriaenssens E.M."/>
            <person name="Foster-Nyarko E."/>
            <person name="Jarju S."/>
            <person name="Secka A."/>
            <person name="Antonio M."/>
            <person name="Oren A."/>
            <person name="Chaudhuri R.R."/>
            <person name="La Ragione R."/>
            <person name="Hildebrand F."/>
            <person name="Pallen M.J."/>
        </authorList>
    </citation>
    <scope>NUCLEOTIDE SEQUENCE</scope>
    <source>
        <strain evidence="6">1370</strain>
    </source>
</reference>
<evidence type="ECO:0000256" key="3">
    <source>
        <dbReference type="ARBA" id="ARBA00022801"/>
    </source>
</evidence>
<accession>A0A9D1NQT3</accession>
<evidence type="ECO:0000313" key="7">
    <source>
        <dbReference type="Proteomes" id="UP000823960"/>
    </source>
</evidence>
<evidence type="ECO:0000256" key="1">
    <source>
        <dbReference type="ARBA" id="ARBA00005750"/>
    </source>
</evidence>
<evidence type="ECO:0000256" key="2">
    <source>
        <dbReference type="ARBA" id="ARBA00013064"/>
    </source>
</evidence>
<reference evidence="6" key="1">
    <citation type="submission" date="2020-10" db="EMBL/GenBank/DDBJ databases">
        <authorList>
            <person name="Gilroy R."/>
        </authorList>
    </citation>
    <scope>NUCLEOTIDE SEQUENCE</scope>
    <source>
        <strain evidence="6">1370</strain>
    </source>
</reference>
<keyword evidence="3" id="KW-0378">Hydrolase</keyword>
<keyword evidence="4" id="KW-0904">Protein phosphatase</keyword>
<evidence type="ECO:0000256" key="4">
    <source>
        <dbReference type="ARBA" id="ARBA00022912"/>
    </source>
</evidence>
<comment type="caution">
    <text evidence="6">The sequence shown here is derived from an EMBL/GenBank/DDBJ whole genome shotgun (WGS) entry which is preliminary data.</text>
</comment>
<protein>
    <recommendedName>
        <fullName evidence="2">protein-tyrosine-phosphatase</fullName>
        <ecNumber evidence="2">3.1.3.48</ecNumber>
    </recommendedName>
</protein>
<gene>
    <name evidence="6" type="ORF">IAD28_05440</name>
</gene>
<dbReference type="InterPro" id="IPR016195">
    <property type="entry name" value="Pol/histidinol_Pase-like"/>
</dbReference>
<dbReference type="Pfam" id="PF19567">
    <property type="entry name" value="CpsB_CapC"/>
    <property type="match status" value="1"/>
</dbReference>
<dbReference type="PANTHER" id="PTHR39181:SF1">
    <property type="entry name" value="TYROSINE-PROTEIN PHOSPHATASE YWQE"/>
    <property type="match status" value="1"/>
</dbReference>
<proteinExistence type="inferred from homology"/>
<evidence type="ECO:0000313" key="6">
    <source>
        <dbReference type="EMBL" id="HIV11116.1"/>
    </source>
</evidence>
<dbReference type="EMBL" id="DVOL01000077">
    <property type="protein sequence ID" value="HIV11116.1"/>
    <property type="molecule type" value="Genomic_DNA"/>
</dbReference>
<dbReference type="GO" id="GO:0004725">
    <property type="term" value="F:protein tyrosine phosphatase activity"/>
    <property type="evidence" value="ECO:0007669"/>
    <property type="project" value="UniProtKB-EC"/>
</dbReference>
<dbReference type="GO" id="GO:0030145">
    <property type="term" value="F:manganese ion binding"/>
    <property type="evidence" value="ECO:0007669"/>
    <property type="project" value="InterPro"/>
</dbReference>
<comment type="catalytic activity">
    <reaction evidence="5">
        <text>O-phospho-L-tyrosyl-[protein] + H2O = L-tyrosyl-[protein] + phosphate</text>
        <dbReference type="Rhea" id="RHEA:10684"/>
        <dbReference type="Rhea" id="RHEA-COMP:10136"/>
        <dbReference type="Rhea" id="RHEA-COMP:20101"/>
        <dbReference type="ChEBI" id="CHEBI:15377"/>
        <dbReference type="ChEBI" id="CHEBI:43474"/>
        <dbReference type="ChEBI" id="CHEBI:46858"/>
        <dbReference type="ChEBI" id="CHEBI:61978"/>
        <dbReference type="EC" id="3.1.3.48"/>
    </reaction>
</comment>
<dbReference type="SUPFAM" id="SSF89550">
    <property type="entry name" value="PHP domain-like"/>
    <property type="match status" value="1"/>
</dbReference>
<evidence type="ECO:0000256" key="5">
    <source>
        <dbReference type="ARBA" id="ARBA00051722"/>
    </source>
</evidence>
<name>A0A9D1NQT3_9FIRM</name>
<dbReference type="Proteomes" id="UP000823960">
    <property type="component" value="Unassembled WGS sequence"/>
</dbReference>